<evidence type="ECO:0000313" key="2">
    <source>
        <dbReference type="EMBL" id="KNZ58473.1"/>
    </source>
</evidence>
<evidence type="ECO:0000313" key="3">
    <source>
        <dbReference type="Proteomes" id="UP000037035"/>
    </source>
</evidence>
<gene>
    <name evidence="2" type="ORF">VP01_1923g5</name>
</gene>
<dbReference type="EMBL" id="LAVV01006752">
    <property type="protein sequence ID" value="KNZ58473.1"/>
    <property type="molecule type" value="Genomic_DNA"/>
</dbReference>
<proteinExistence type="predicted"/>
<protein>
    <submittedName>
        <fullName evidence="2">Uncharacterized protein</fullName>
    </submittedName>
</protein>
<accession>A0A0L6VCK1</accession>
<organism evidence="2 3">
    <name type="scientific">Puccinia sorghi</name>
    <dbReference type="NCBI Taxonomy" id="27349"/>
    <lineage>
        <taxon>Eukaryota</taxon>
        <taxon>Fungi</taxon>
        <taxon>Dikarya</taxon>
        <taxon>Basidiomycota</taxon>
        <taxon>Pucciniomycotina</taxon>
        <taxon>Pucciniomycetes</taxon>
        <taxon>Pucciniales</taxon>
        <taxon>Pucciniaceae</taxon>
        <taxon>Puccinia</taxon>
    </lineage>
</organism>
<evidence type="ECO:0000256" key="1">
    <source>
        <dbReference type="SAM" id="MobiDB-lite"/>
    </source>
</evidence>
<keyword evidence="3" id="KW-1185">Reference proteome</keyword>
<dbReference type="OrthoDB" id="2495635at2759"/>
<dbReference type="VEuPathDB" id="FungiDB:VP01_1923g5"/>
<dbReference type="Proteomes" id="UP000037035">
    <property type="component" value="Unassembled WGS sequence"/>
</dbReference>
<sequence length="240" mass="27319">MNFREASIILALSIYCFQALVLPARASFRRAGRSEEETWLLGGMTRGQSSSGRFDVGSSRDSAEEHGRQNAFDDVTREYHARVLDASDWKTPYIESYSPDGGNQNMDSWLNALLSAYQTDKFSHPAHEIPFVKRLLDLNQRRSEKLLEAQLSVIFERINTLDLKQRDPIQDASTVDFILALGSITDANIRVNRKLDPFTVKLQEYIKPKLTQLEKKLASSGRNDILKLINSLKGLWGDRR</sequence>
<reference evidence="2 3" key="1">
    <citation type="submission" date="2015-08" db="EMBL/GenBank/DDBJ databases">
        <title>Next Generation Sequencing and Analysis of the Genome of Puccinia sorghi L Schw, the Causal Agent of Maize Common Rust.</title>
        <authorList>
            <person name="Rochi L."/>
            <person name="Burguener G."/>
            <person name="Darino M."/>
            <person name="Turjanski A."/>
            <person name="Kreff E."/>
            <person name="Dieguez M.J."/>
            <person name="Sacco F."/>
        </authorList>
    </citation>
    <scope>NUCLEOTIDE SEQUENCE [LARGE SCALE GENOMIC DNA]</scope>
    <source>
        <strain evidence="2 3">RO10H11247</strain>
    </source>
</reference>
<feature type="region of interest" description="Disordered" evidence="1">
    <location>
        <begin position="45"/>
        <end position="69"/>
    </location>
</feature>
<name>A0A0L6VCK1_9BASI</name>
<dbReference type="AlphaFoldDB" id="A0A0L6VCK1"/>
<comment type="caution">
    <text evidence="2">The sequence shown here is derived from an EMBL/GenBank/DDBJ whole genome shotgun (WGS) entry which is preliminary data.</text>
</comment>